<dbReference type="RefSeq" id="WP_184520706.1">
    <property type="nucleotide sequence ID" value="NZ_JACIJD010000019.1"/>
</dbReference>
<dbReference type="Proteomes" id="UP000580654">
    <property type="component" value="Unassembled WGS sequence"/>
</dbReference>
<dbReference type="SUPFAM" id="SSF56349">
    <property type="entry name" value="DNA breaking-rejoining enzymes"/>
    <property type="match status" value="1"/>
</dbReference>
<dbReference type="InterPro" id="IPR044068">
    <property type="entry name" value="CB"/>
</dbReference>
<name>A0A840YLZ5_9PROT</name>
<dbReference type="InterPro" id="IPR013762">
    <property type="entry name" value="Integrase-like_cat_sf"/>
</dbReference>
<keyword evidence="3 5" id="KW-0238">DNA-binding</keyword>
<reference evidence="8 9" key="1">
    <citation type="submission" date="2020-08" db="EMBL/GenBank/DDBJ databases">
        <title>Genomic Encyclopedia of Type Strains, Phase IV (KMG-IV): sequencing the most valuable type-strain genomes for metagenomic binning, comparative biology and taxonomic classification.</title>
        <authorList>
            <person name="Goeker M."/>
        </authorList>
    </citation>
    <scope>NUCLEOTIDE SEQUENCE [LARGE SCALE GENOMIC DNA]</scope>
    <source>
        <strain evidence="8 9">DSM 25622</strain>
    </source>
</reference>
<dbReference type="Gene3D" id="1.10.150.130">
    <property type="match status" value="1"/>
</dbReference>
<dbReference type="Pfam" id="PF13356">
    <property type="entry name" value="Arm-DNA-bind_3"/>
    <property type="match status" value="1"/>
</dbReference>
<dbReference type="Gene3D" id="1.10.443.10">
    <property type="entry name" value="Intergrase catalytic core"/>
    <property type="match status" value="1"/>
</dbReference>
<dbReference type="PROSITE" id="PS51898">
    <property type="entry name" value="TYR_RECOMBINASE"/>
    <property type="match status" value="1"/>
</dbReference>
<evidence type="ECO:0000259" key="7">
    <source>
        <dbReference type="PROSITE" id="PS51900"/>
    </source>
</evidence>
<comment type="similarity">
    <text evidence="1">Belongs to the 'phage' integrase family.</text>
</comment>
<dbReference type="Pfam" id="PF22022">
    <property type="entry name" value="Phage_int_M"/>
    <property type="match status" value="1"/>
</dbReference>
<keyword evidence="4" id="KW-0233">DNA recombination</keyword>
<dbReference type="InterPro" id="IPR050808">
    <property type="entry name" value="Phage_Integrase"/>
</dbReference>
<evidence type="ECO:0000256" key="3">
    <source>
        <dbReference type="ARBA" id="ARBA00023125"/>
    </source>
</evidence>
<dbReference type="InterPro" id="IPR002104">
    <property type="entry name" value="Integrase_catalytic"/>
</dbReference>
<sequence>MPKLSERAVASAKPREKVYRLSDGNGLLLEVRPGGGRAWLFRFMLAGRRRDMGLGAYPEVGLGAARKKARDAADLVEAGTDPIAARDRFAKADAAQKAQEAERQSRTFRDVAERLVKTQEPGWTSGKTLASWRLTLDRHAYPVIGPMPIAEVSREDVVRALTPVWTAQPATARKLQRRIAAVLDFAAAHGWRSTDNPAQGRVLRLTKALPKQPPERRQPSLPWQRVPAFLRRVEAMEGTAPLALRFAVLTAVRSAEVRHARWPEIDFGTLTWTIPAQRMKGGKAKAIPPHRVPLTDAMLEILSAAAVHVTGTIEGPDKLALQAALKADALVFPSPTGLALSDAALGACIRRMNEDASAGASLLWQDVDGRGATPHGFRRSFRSWVDDTRPEAGEAAEKALAHEDDNSVRAAYRGSDMLEQRRPLMVAWGRYCVPSPHHSEPTGSAN</sequence>
<evidence type="ECO:0000259" key="6">
    <source>
        <dbReference type="PROSITE" id="PS51898"/>
    </source>
</evidence>
<dbReference type="GO" id="GO:0006310">
    <property type="term" value="P:DNA recombination"/>
    <property type="evidence" value="ECO:0007669"/>
    <property type="project" value="UniProtKB-KW"/>
</dbReference>
<keyword evidence="9" id="KW-1185">Reference proteome</keyword>
<evidence type="ECO:0000256" key="4">
    <source>
        <dbReference type="ARBA" id="ARBA00023172"/>
    </source>
</evidence>
<gene>
    <name evidence="8" type="ORF">FHS87_003563</name>
</gene>
<dbReference type="PANTHER" id="PTHR30629">
    <property type="entry name" value="PROPHAGE INTEGRASE"/>
    <property type="match status" value="1"/>
</dbReference>
<evidence type="ECO:0000256" key="1">
    <source>
        <dbReference type="ARBA" id="ARBA00008857"/>
    </source>
</evidence>
<comment type="caution">
    <text evidence="8">The sequence shown here is derived from an EMBL/GenBank/DDBJ whole genome shotgun (WGS) entry which is preliminary data.</text>
</comment>
<dbReference type="InterPro" id="IPR010998">
    <property type="entry name" value="Integrase_recombinase_N"/>
</dbReference>
<dbReference type="PROSITE" id="PS51900">
    <property type="entry name" value="CB"/>
    <property type="match status" value="1"/>
</dbReference>
<evidence type="ECO:0000313" key="9">
    <source>
        <dbReference type="Proteomes" id="UP000580654"/>
    </source>
</evidence>
<dbReference type="InterPro" id="IPR011010">
    <property type="entry name" value="DNA_brk_join_enz"/>
</dbReference>
<evidence type="ECO:0000256" key="2">
    <source>
        <dbReference type="ARBA" id="ARBA00022908"/>
    </source>
</evidence>
<feature type="domain" description="Tyr recombinase" evidence="6">
    <location>
        <begin position="216"/>
        <end position="425"/>
    </location>
</feature>
<dbReference type="AlphaFoldDB" id="A0A840YLZ5"/>
<organism evidence="8 9">
    <name type="scientific">Muricoccus pecuniae</name>
    <dbReference type="NCBI Taxonomy" id="693023"/>
    <lineage>
        <taxon>Bacteria</taxon>
        <taxon>Pseudomonadati</taxon>
        <taxon>Pseudomonadota</taxon>
        <taxon>Alphaproteobacteria</taxon>
        <taxon>Acetobacterales</taxon>
        <taxon>Roseomonadaceae</taxon>
        <taxon>Muricoccus</taxon>
    </lineage>
</organism>
<dbReference type="GO" id="GO:0003677">
    <property type="term" value="F:DNA binding"/>
    <property type="evidence" value="ECO:0007669"/>
    <property type="project" value="UniProtKB-UniRule"/>
</dbReference>
<dbReference type="EMBL" id="JACIJD010000019">
    <property type="protein sequence ID" value="MBB5695504.1"/>
    <property type="molecule type" value="Genomic_DNA"/>
</dbReference>
<dbReference type="InterPro" id="IPR025166">
    <property type="entry name" value="Integrase_DNA_bind_dom"/>
</dbReference>
<evidence type="ECO:0000313" key="8">
    <source>
        <dbReference type="EMBL" id="MBB5695504.1"/>
    </source>
</evidence>
<accession>A0A840YLZ5</accession>
<dbReference type="CDD" id="cd00801">
    <property type="entry name" value="INT_P4_C"/>
    <property type="match status" value="1"/>
</dbReference>
<feature type="domain" description="Core-binding (CB)" evidence="7">
    <location>
        <begin position="106"/>
        <end position="187"/>
    </location>
</feature>
<proteinExistence type="inferred from homology"/>
<keyword evidence="2" id="KW-0229">DNA integration</keyword>
<dbReference type="Pfam" id="PF00589">
    <property type="entry name" value="Phage_integrase"/>
    <property type="match status" value="1"/>
</dbReference>
<protein>
    <submittedName>
        <fullName evidence="8">Integrase</fullName>
    </submittedName>
</protein>
<dbReference type="GO" id="GO:0015074">
    <property type="term" value="P:DNA integration"/>
    <property type="evidence" value="ECO:0007669"/>
    <property type="project" value="UniProtKB-KW"/>
</dbReference>
<dbReference type="Gene3D" id="3.30.160.390">
    <property type="entry name" value="Integrase, DNA-binding domain"/>
    <property type="match status" value="1"/>
</dbReference>
<dbReference type="PANTHER" id="PTHR30629:SF2">
    <property type="entry name" value="PROPHAGE INTEGRASE INTS-RELATED"/>
    <property type="match status" value="1"/>
</dbReference>
<dbReference type="InterPro" id="IPR053876">
    <property type="entry name" value="Phage_int_M"/>
</dbReference>
<dbReference type="InterPro" id="IPR038488">
    <property type="entry name" value="Integrase_DNA-bd_sf"/>
</dbReference>
<evidence type="ECO:0000256" key="5">
    <source>
        <dbReference type="PROSITE-ProRule" id="PRU01248"/>
    </source>
</evidence>